<keyword evidence="2" id="KW-1185">Reference proteome</keyword>
<reference evidence="2" key="1">
    <citation type="submission" date="2020-05" db="EMBL/GenBank/DDBJ databases">
        <title>Frigoriglobus tundricola gen. nov., sp. nov., a psychrotolerant cellulolytic planctomycete of the family Gemmataceae with two divergent copies of 16S rRNA gene.</title>
        <authorList>
            <person name="Kulichevskaya I.S."/>
            <person name="Ivanova A.A."/>
            <person name="Naumoff D.G."/>
            <person name="Beletsky A.V."/>
            <person name="Rijpstra W.I.C."/>
            <person name="Sinninghe Damste J.S."/>
            <person name="Mardanov A.V."/>
            <person name="Ravin N.V."/>
            <person name="Dedysh S.N."/>
        </authorList>
    </citation>
    <scope>NUCLEOTIDE SEQUENCE [LARGE SCALE GENOMIC DNA]</scope>
    <source>
        <strain evidence="2">PL17</strain>
    </source>
</reference>
<sequence>MLYGLGFDKGRLQETMPVVNPASFVFSDGNTSSDKLYR</sequence>
<gene>
    <name evidence="1" type="ORF">FTUN_4585</name>
</gene>
<dbReference type="EMBL" id="CP053452">
    <property type="protein sequence ID" value="QJW97025.1"/>
    <property type="molecule type" value="Genomic_DNA"/>
</dbReference>
<accession>A0A6M5YSJ3</accession>
<dbReference type="AlphaFoldDB" id="A0A6M5YSJ3"/>
<dbReference type="Proteomes" id="UP000503447">
    <property type="component" value="Chromosome"/>
</dbReference>
<protein>
    <submittedName>
        <fullName evidence="1">Uncharacterized protein</fullName>
    </submittedName>
</protein>
<dbReference type="KEGG" id="ftj:FTUN_4585"/>
<evidence type="ECO:0000313" key="1">
    <source>
        <dbReference type="EMBL" id="QJW97025.1"/>
    </source>
</evidence>
<organism evidence="1 2">
    <name type="scientific">Frigoriglobus tundricola</name>
    <dbReference type="NCBI Taxonomy" id="2774151"/>
    <lineage>
        <taxon>Bacteria</taxon>
        <taxon>Pseudomonadati</taxon>
        <taxon>Planctomycetota</taxon>
        <taxon>Planctomycetia</taxon>
        <taxon>Gemmatales</taxon>
        <taxon>Gemmataceae</taxon>
        <taxon>Frigoriglobus</taxon>
    </lineage>
</organism>
<name>A0A6M5YSJ3_9BACT</name>
<evidence type="ECO:0000313" key="2">
    <source>
        <dbReference type="Proteomes" id="UP000503447"/>
    </source>
</evidence>
<proteinExistence type="predicted"/>